<keyword evidence="2" id="KW-0472">Membrane</keyword>
<accession>A0A1H9S1E3</accession>
<feature type="compositionally biased region" description="Pro residues" evidence="1">
    <location>
        <begin position="455"/>
        <end position="470"/>
    </location>
</feature>
<feature type="transmembrane region" description="Helical" evidence="2">
    <location>
        <begin position="73"/>
        <end position="93"/>
    </location>
</feature>
<dbReference type="Pfam" id="PF01757">
    <property type="entry name" value="Acyl_transf_3"/>
    <property type="match status" value="1"/>
</dbReference>
<keyword evidence="2" id="KW-1133">Transmembrane helix</keyword>
<sequence>MRARRSPPSPGLGALAASTPAGRDRLVDLVRAASIVVVALGHWSMAALEPRHDGGLRVRNILEVTTWAHPLTWLLQVMPLFFFAAGFTSALALRRRRTWSAFAGGRLQRVLPPTLLFVAVWLVLSWVLVRVGVPAVVVDAAGDAAAMPLWFLAVFLLLAVLAPAQHALHRRWPWALLPVLPVVALLLDRLQGTCLAPLGYLNYVVVFGFSQELGFLYADGALVRIRRRWWAVATAGALGALVLLTGPGPYPVSMLGLPGQRLSNMLPPSVCVIAVGVVQLGVVMLARPALQRWLQRPRVWRATVAANTVVMTLFLWHITGLVLAAVAAYLLGLPLPPIGSARWWAEKPLWLLAAAVVTTGLVVLLSPVERAAAGRVHTAPPRWGGVAALLAVAGLTVVACSGFADPFQRSGVALAGQQFAPAAGAALLALAWLLGRAWSRPATTGERPGTGVGEPPGPGIGEPPPVSSSR</sequence>
<evidence type="ECO:0000259" key="3">
    <source>
        <dbReference type="Pfam" id="PF01757"/>
    </source>
</evidence>
<evidence type="ECO:0000256" key="2">
    <source>
        <dbReference type="SAM" id="Phobius"/>
    </source>
</evidence>
<dbReference type="OrthoDB" id="8206682at2"/>
<feature type="transmembrane region" description="Helical" evidence="2">
    <location>
        <begin position="419"/>
        <end position="438"/>
    </location>
</feature>
<feature type="transmembrane region" description="Helical" evidence="2">
    <location>
        <begin position="145"/>
        <end position="162"/>
    </location>
</feature>
<protein>
    <submittedName>
        <fullName evidence="4">Acyltransferase family protein</fullName>
    </submittedName>
</protein>
<feature type="transmembrane region" description="Helical" evidence="2">
    <location>
        <begin position="114"/>
        <end position="133"/>
    </location>
</feature>
<feature type="transmembrane region" description="Helical" evidence="2">
    <location>
        <begin position="302"/>
        <end position="329"/>
    </location>
</feature>
<feature type="transmembrane region" description="Helical" evidence="2">
    <location>
        <begin position="266"/>
        <end position="290"/>
    </location>
</feature>
<keyword evidence="4" id="KW-0012">Acyltransferase</keyword>
<feature type="transmembrane region" description="Helical" evidence="2">
    <location>
        <begin position="349"/>
        <end position="365"/>
    </location>
</feature>
<dbReference type="EMBL" id="FOHB01000001">
    <property type="protein sequence ID" value="SER78754.1"/>
    <property type="molecule type" value="Genomic_DNA"/>
</dbReference>
<dbReference type="STRING" id="587636.SAMN05216199_1218"/>
<organism evidence="4 5">
    <name type="scientific">Pedococcus cremeus</name>
    <dbReference type="NCBI Taxonomy" id="587636"/>
    <lineage>
        <taxon>Bacteria</taxon>
        <taxon>Bacillati</taxon>
        <taxon>Actinomycetota</taxon>
        <taxon>Actinomycetes</taxon>
        <taxon>Micrococcales</taxon>
        <taxon>Intrasporangiaceae</taxon>
        <taxon>Pedococcus</taxon>
    </lineage>
</organism>
<proteinExistence type="predicted"/>
<name>A0A1H9S1E3_9MICO</name>
<gene>
    <name evidence="4" type="ORF">SAMN05216199_1218</name>
</gene>
<evidence type="ECO:0000256" key="1">
    <source>
        <dbReference type="SAM" id="MobiDB-lite"/>
    </source>
</evidence>
<dbReference type="InterPro" id="IPR002656">
    <property type="entry name" value="Acyl_transf_3_dom"/>
</dbReference>
<feature type="domain" description="Acyltransferase 3" evidence="3">
    <location>
        <begin position="27"/>
        <end position="365"/>
    </location>
</feature>
<feature type="transmembrane region" description="Helical" evidence="2">
    <location>
        <begin position="29"/>
        <end position="48"/>
    </location>
</feature>
<reference evidence="5" key="1">
    <citation type="submission" date="2016-10" db="EMBL/GenBank/DDBJ databases">
        <authorList>
            <person name="Varghese N."/>
            <person name="Submissions S."/>
        </authorList>
    </citation>
    <scope>NUCLEOTIDE SEQUENCE [LARGE SCALE GENOMIC DNA]</scope>
    <source>
        <strain evidence="5">CGMCC 1.6963</strain>
    </source>
</reference>
<evidence type="ECO:0000313" key="5">
    <source>
        <dbReference type="Proteomes" id="UP000199019"/>
    </source>
</evidence>
<dbReference type="GO" id="GO:0016747">
    <property type="term" value="F:acyltransferase activity, transferring groups other than amino-acyl groups"/>
    <property type="evidence" value="ECO:0007669"/>
    <property type="project" value="InterPro"/>
</dbReference>
<feature type="transmembrane region" description="Helical" evidence="2">
    <location>
        <begin position="229"/>
        <end position="246"/>
    </location>
</feature>
<keyword evidence="4" id="KW-0808">Transferase</keyword>
<feature type="transmembrane region" description="Helical" evidence="2">
    <location>
        <begin position="386"/>
        <end position="404"/>
    </location>
</feature>
<keyword evidence="2" id="KW-0812">Transmembrane</keyword>
<keyword evidence="5" id="KW-1185">Reference proteome</keyword>
<dbReference type="RefSeq" id="WP_091756180.1">
    <property type="nucleotide sequence ID" value="NZ_FOHB01000001.1"/>
</dbReference>
<dbReference type="AlphaFoldDB" id="A0A1H9S1E3"/>
<evidence type="ECO:0000313" key="4">
    <source>
        <dbReference type="EMBL" id="SER78754.1"/>
    </source>
</evidence>
<feature type="region of interest" description="Disordered" evidence="1">
    <location>
        <begin position="441"/>
        <end position="470"/>
    </location>
</feature>
<dbReference type="Proteomes" id="UP000199019">
    <property type="component" value="Unassembled WGS sequence"/>
</dbReference>